<feature type="compositionally biased region" description="Basic residues" evidence="1">
    <location>
        <begin position="9"/>
        <end position="19"/>
    </location>
</feature>
<evidence type="ECO:0000256" key="1">
    <source>
        <dbReference type="SAM" id="MobiDB-lite"/>
    </source>
</evidence>
<accession>Q6N6E9</accession>
<reference evidence="2" key="1">
    <citation type="journal article" date="2004" name="Nat. Biotechnol.">
        <title>Complete genome sequence of the metabolically versatile photosynthetic bacterium Rhodopseudomonas palustris.</title>
        <authorList>
            <person name="Larimer F.W."/>
            <person name="Chain P."/>
            <person name="Hauser L."/>
            <person name="Lamerdin J."/>
            <person name="Malfatti S."/>
            <person name="Do L."/>
            <person name="Land M.L."/>
            <person name="Pelletier D.A."/>
            <person name="Beatty J.T."/>
            <person name="Lang A.S."/>
            <person name="Tabita F.R."/>
            <person name="Gibson J.L."/>
            <person name="Hanson T.E."/>
            <person name="Bobst C."/>
            <person name="Torres J.L."/>
            <person name="Peres C."/>
            <person name="Harrison F.H."/>
            <person name="Gibson J."/>
            <person name="Harwood C.S."/>
        </authorList>
    </citation>
    <scope>NUCLEOTIDE SEQUENCE [LARGE SCALE GENOMIC DNA]</scope>
    <source>
        <strain evidence="2">CGA009</strain>
    </source>
</reference>
<organism evidence="2">
    <name type="scientific">Rhodopseudomonas palustris (strain ATCC BAA-98 / CGA009)</name>
    <dbReference type="NCBI Taxonomy" id="258594"/>
    <lineage>
        <taxon>Bacteria</taxon>
        <taxon>Pseudomonadati</taxon>
        <taxon>Pseudomonadota</taxon>
        <taxon>Alphaproteobacteria</taxon>
        <taxon>Hyphomicrobiales</taxon>
        <taxon>Nitrobacteraceae</taxon>
        <taxon>Rhodopseudomonas</taxon>
    </lineage>
</organism>
<sequence>MKMPGRHGFPARRLTRKHRSAETHTPARLSWEGPLMTLTPELLRQTLTTVLNLAKREGGFDCRLIGTAADLLRGVPIEPGDVDFLMPTRSDVDTFARALAAYRCLSPPTWMPCCVQYYAAFEVGGVPVDASTVESPSQSTFIEAFGSGPWTHFSEVAVGDTRVAVVAPELRLATELCRDRKDRAEIIARWMRDHGCDTPLLRNAMKARGIDEATQSSVMASITG</sequence>
<dbReference type="InterPro" id="IPR043519">
    <property type="entry name" value="NT_sf"/>
</dbReference>
<dbReference type="AlphaFoldDB" id="Q6N6E9"/>
<dbReference type="eggNOG" id="ENOG5032TA2">
    <property type="taxonomic scope" value="Bacteria"/>
</dbReference>
<name>Q6N6E9_RHOPA</name>
<protein>
    <recommendedName>
        <fullName evidence="3">Nucleotidyltransferase family protein</fullName>
    </recommendedName>
</protein>
<dbReference type="SUPFAM" id="SSF81301">
    <property type="entry name" value="Nucleotidyltransferase"/>
    <property type="match status" value="1"/>
</dbReference>
<dbReference type="HOGENOM" id="CLU_1433461_0_0_5"/>
<evidence type="ECO:0000313" key="2">
    <source>
        <dbReference type="EMBL" id="CAE28109.1"/>
    </source>
</evidence>
<gene>
    <name evidence="2" type="ordered locus">RPA2668</name>
</gene>
<dbReference type="Gene3D" id="3.30.460.40">
    <property type="match status" value="1"/>
</dbReference>
<dbReference type="STRING" id="258594.RPA2668"/>
<proteinExistence type="predicted"/>
<evidence type="ECO:0008006" key="3">
    <source>
        <dbReference type="Google" id="ProtNLM"/>
    </source>
</evidence>
<feature type="region of interest" description="Disordered" evidence="1">
    <location>
        <begin position="1"/>
        <end position="25"/>
    </location>
</feature>
<dbReference type="EMBL" id="BX572601">
    <property type="protein sequence ID" value="CAE28109.1"/>
    <property type="molecule type" value="Genomic_DNA"/>
</dbReference>